<keyword evidence="4" id="KW-1185">Reference proteome</keyword>
<reference evidence="3" key="1">
    <citation type="submission" date="2023-02" db="EMBL/GenBank/DDBJ databases">
        <authorList>
            <person name="Palmer J.M."/>
        </authorList>
    </citation>
    <scope>NUCLEOTIDE SEQUENCE</scope>
    <source>
        <strain evidence="3">FW57</strain>
    </source>
</reference>
<evidence type="ECO:0000259" key="2">
    <source>
        <dbReference type="Pfam" id="PF11526"/>
    </source>
</evidence>
<dbReference type="Pfam" id="PF11526">
    <property type="entry name" value="Pfc11_Clp1_ID"/>
    <property type="match status" value="1"/>
</dbReference>
<dbReference type="EMBL" id="JAHCVI010000001">
    <property type="protein sequence ID" value="KAG7294301.1"/>
    <property type="molecule type" value="Genomic_DNA"/>
</dbReference>
<feature type="region of interest" description="Disordered" evidence="1">
    <location>
        <begin position="1"/>
        <end position="34"/>
    </location>
</feature>
<dbReference type="Proteomes" id="UP001197093">
    <property type="component" value="Unassembled WGS sequence"/>
</dbReference>
<organism evidence="3 4">
    <name type="scientific">Staphylotrichum longicolle</name>
    <dbReference type="NCBI Taxonomy" id="669026"/>
    <lineage>
        <taxon>Eukaryota</taxon>
        <taxon>Fungi</taxon>
        <taxon>Dikarya</taxon>
        <taxon>Ascomycota</taxon>
        <taxon>Pezizomycotina</taxon>
        <taxon>Sordariomycetes</taxon>
        <taxon>Sordariomycetidae</taxon>
        <taxon>Sordariales</taxon>
        <taxon>Chaetomiaceae</taxon>
        <taxon>Staphylotrichum</taxon>
    </lineage>
</organism>
<protein>
    <recommendedName>
        <fullName evidence="2">Pcf11 Clp1-ID domain-containing protein</fullName>
    </recommendedName>
</protein>
<feature type="compositionally biased region" description="Basic and acidic residues" evidence="1">
    <location>
        <begin position="24"/>
        <end position="34"/>
    </location>
</feature>
<name>A0AAD4I431_9PEZI</name>
<gene>
    <name evidence="3" type="ORF">NEMBOFW57_004372</name>
</gene>
<dbReference type="InterPro" id="IPR021605">
    <property type="entry name" value="Pcf11_Clp1-ID"/>
</dbReference>
<evidence type="ECO:0000256" key="1">
    <source>
        <dbReference type="SAM" id="MobiDB-lite"/>
    </source>
</evidence>
<sequence>MLRQSGLIKPGATPTPPPCGRRFKTTEEGRRKKTAHMDWHFRVHQRMTDAEKRGQHRSWYVDELHARQQRVPDLPRKVRDEVLDEAQEWVWTDADEVGGLRGKMKMEGY</sequence>
<evidence type="ECO:0000313" key="3">
    <source>
        <dbReference type="EMBL" id="KAG7294301.1"/>
    </source>
</evidence>
<dbReference type="GO" id="GO:0005849">
    <property type="term" value="C:mRNA cleavage factor complex"/>
    <property type="evidence" value="ECO:0007669"/>
    <property type="project" value="InterPro"/>
</dbReference>
<feature type="domain" description="Pcf11 Clp1-ID" evidence="2">
    <location>
        <begin position="43"/>
        <end position="63"/>
    </location>
</feature>
<dbReference type="AlphaFoldDB" id="A0AAD4I431"/>
<dbReference type="GO" id="GO:0031124">
    <property type="term" value="P:mRNA 3'-end processing"/>
    <property type="evidence" value="ECO:0007669"/>
    <property type="project" value="InterPro"/>
</dbReference>
<evidence type="ECO:0000313" key="4">
    <source>
        <dbReference type="Proteomes" id="UP001197093"/>
    </source>
</evidence>
<proteinExistence type="predicted"/>
<comment type="caution">
    <text evidence="3">The sequence shown here is derived from an EMBL/GenBank/DDBJ whole genome shotgun (WGS) entry which is preliminary data.</text>
</comment>
<accession>A0AAD4I431</accession>
<dbReference type="GO" id="GO:0006369">
    <property type="term" value="P:termination of RNA polymerase II transcription"/>
    <property type="evidence" value="ECO:0007669"/>
    <property type="project" value="InterPro"/>
</dbReference>